<dbReference type="Pfam" id="PF02657">
    <property type="entry name" value="SufE"/>
    <property type="match status" value="1"/>
</dbReference>
<evidence type="ECO:0000313" key="3">
    <source>
        <dbReference type="EMBL" id="MUH71910.1"/>
    </source>
</evidence>
<dbReference type="EMBL" id="WOCD01000003">
    <property type="protein sequence ID" value="MUH71910.1"/>
    <property type="molecule type" value="Genomic_DNA"/>
</dbReference>
<evidence type="ECO:0000313" key="4">
    <source>
        <dbReference type="Proteomes" id="UP000439994"/>
    </source>
</evidence>
<dbReference type="Proteomes" id="UP000439994">
    <property type="component" value="Unassembled WGS sequence"/>
</dbReference>
<sequence length="149" mass="16783">MQKDIIEFSNQFHFTSSDVVEILLKEKGWQNQYRRIMLLGKELPELSASLKLDDKLVAGCESSVWLNYQWVNGQLKLAASSDSKVVKGLITIILAAYNNKEQNQILDFKIESYLDELGLLQQLSPSRGNGIKAIVNKILLVAEQGSNRS</sequence>
<dbReference type="RefSeq" id="WP_155695106.1">
    <property type="nucleotide sequence ID" value="NZ_WOCD01000003.1"/>
</dbReference>
<dbReference type="OrthoDB" id="9799320at2"/>
<feature type="domain" description="Fe-S metabolism associated" evidence="2">
    <location>
        <begin position="27"/>
        <end position="138"/>
    </location>
</feature>
<proteinExistence type="inferred from homology"/>
<dbReference type="Gene3D" id="3.90.1010.10">
    <property type="match status" value="1"/>
</dbReference>
<name>A0A6N8FAB9_9GAMM</name>
<protein>
    <submittedName>
        <fullName evidence="3">Fe-S metabolism protein SufE</fullName>
    </submittedName>
</protein>
<reference evidence="3 4" key="1">
    <citation type="submission" date="2019-11" db="EMBL/GenBank/DDBJ databases">
        <title>P. haliotis isolates from Z. marina roots.</title>
        <authorList>
            <person name="Cohen M."/>
            <person name="Jospin G."/>
            <person name="Eisen J.A."/>
            <person name="Coil D.A."/>
        </authorList>
    </citation>
    <scope>NUCLEOTIDE SEQUENCE [LARGE SCALE GENOMIC DNA]</scope>
    <source>
        <strain evidence="3 4">UCD-MCMsp1aY</strain>
    </source>
</reference>
<comment type="caution">
    <text evidence="3">The sequence shown here is derived from an EMBL/GenBank/DDBJ whole genome shotgun (WGS) entry which is preliminary data.</text>
</comment>
<dbReference type="InterPro" id="IPR003808">
    <property type="entry name" value="Fe-S_metab-assoc_dom"/>
</dbReference>
<keyword evidence="4" id="KW-1185">Reference proteome</keyword>
<dbReference type="SUPFAM" id="SSF82649">
    <property type="entry name" value="SufE/NifU"/>
    <property type="match status" value="1"/>
</dbReference>
<organism evidence="3 4">
    <name type="scientific">Psychrosphaera haliotis</name>
    <dbReference type="NCBI Taxonomy" id="555083"/>
    <lineage>
        <taxon>Bacteria</taxon>
        <taxon>Pseudomonadati</taxon>
        <taxon>Pseudomonadota</taxon>
        <taxon>Gammaproteobacteria</taxon>
        <taxon>Alteromonadales</taxon>
        <taxon>Pseudoalteromonadaceae</taxon>
        <taxon>Psychrosphaera</taxon>
    </lineage>
</organism>
<comment type="similarity">
    <text evidence="1">Belongs to the SufE family.</text>
</comment>
<evidence type="ECO:0000256" key="1">
    <source>
        <dbReference type="ARBA" id="ARBA00010282"/>
    </source>
</evidence>
<dbReference type="PANTHER" id="PTHR43597">
    <property type="entry name" value="SULFUR ACCEPTOR PROTEIN CSDE"/>
    <property type="match status" value="1"/>
</dbReference>
<evidence type="ECO:0000259" key="2">
    <source>
        <dbReference type="Pfam" id="PF02657"/>
    </source>
</evidence>
<dbReference type="PANTHER" id="PTHR43597:SF5">
    <property type="entry name" value="SUFE-LIKE PROTEIN 2, CHLOROPLASTIC"/>
    <property type="match status" value="1"/>
</dbReference>
<gene>
    <name evidence="3" type="ORF">GNP35_05150</name>
</gene>
<accession>A0A6N8FAB9</accession>
<dbReference type="AlphaFoldDB" id="A0A6N8FAB9"/>